<evidence type="ECO:0000313" key="7">
    <source>
        <dbReference type="EMBL" id="GEN83266.1"/>
    </source>
</evidence>
<dbReference type="GO" id="GO:0003677">
    <property type="term" value="F:DNA binding"/>
    <property type="evidence" value="ECO:0007669"/>
    <property type="project" value="InterPro"/>
</dbReference>
<sequence length="186" mass="21708">MTEREVAQQAINGEDEAFLQLISLHKEALYRTALAYLKNEDEALEAVQEVTFRAYEKIKTLRMPEYAKTWLVRIMMNHCHDLLQKKKRYVRDETLNDLGGVSDDFTYLEVEEALSHLSEKDRQLVHLKYLHDIKIKDIADMTSTPEGTVKTRLYKAVKSLRAFFEGKEEKRLDGRGTKVEEVERGN</sequence>
<dbReference type="EMBL" id="BJYL01000020">
    <property type="protein sequence ID" value="GEN83266.1"/>
    <property type="molecule type" value="Genomic_DNA"/>
</dbReference>
<dbReference type="NCBIfam" id="TIGR02937">
    <property type="entry name" value="sigma70-ECF"/>
    <property type="match status" value="1"/>
</dbReference>
<dbReference type="Pfam" id="PF08281">
    <property type="entry name" value="Sigma70_r4_2"/>
    <property type="match status" value="1"/>
</dbReference>
<dbReference type="InterPro" id="IPR013249">
    <property type="entry name" value="RNA_pol_sigma70_r4_t2"/>
</dbReference>
<dbReference type="SUPFAM" id="SSF88659">
    <property type="entry name" value="Sigma3 and sigma4 domains of RNA polymerase sigma factors"/>
    <property type="match status" value="1"/>
</dbReference>
<evidence type="ECO:0000259" key="6">
    <source>
        <dbReference type="Pfam" id="PF08281"/>
    </source>
</evidence>
<evidence type="ECO:0000259" key="5">
    <source>
        <dbReference type="Pfam" id="PF04542"/>
    </source>
</evidence>
<evidence type="ECO:0000256" key="4">
    <source>
        <dbReference type="ARBA" id="ARBA00023163"/>
    </source>
</evidence>
<comment type="similarity">
    <text evidence="1">Belongs to the sigma-70 factor family. ECF subfamily.</text>
</comment>
<dbReference type="InterPro" id="IPR014284">
    <property type="entry name" value="RNA_pol_sigma-70_dom"/>
</dbReference>
<dbReference type="OrthoDB" id="9782703at2"/>
<dbReference type="CDD" id="cd06171">
    <property type="entry name" value="Sigma70_r4"/>
    <property type="match status" value="1"/>
</dbReference>
<name>A0A511Z745_9BACL</name>
<dbReference type="InterPro" id="IPR036388">
    <property type="entry name" value="WH-like_DNA-bd_sf"/>
</dbReference>
<dbReference type="InterPro" id="IPR007627">
    <property type="entry name" value="RNA_pol_sigma70_r2"/>
</dbReference>
<proteinExistence type="inferred from homology"/>
<evidence type="ECO:0000256" key="2">
    <source>
        <dbReference type="ARBA" id="ARBA00023015"/>
    </source>
</evidence>
<keyword evidence="8" id="KW-1185">Reference proteome</keyword>
<reference evidence="7 8" key="1">
    <citation type="submission" date="2019-07" db="EMBL/GenBank/DDBJ databases">
        <title>Whole genome shotgun sequence of Sporosarcina luteola NBRC 105378.</title>
        <authorList>
            <person name="Hosoyama A."/>
            <person name="Uohara A."/>
            <person name="Ohji S."/>
            <person name="Ichikawa N."/>
        </authorList>
    </citation>
    <scope>NUCLEOTIDE SEQUENCE [LARGE SCALE GENOMIC DNA]</scope>
    <source>
        <strain evidence="7 8">NBRC 105378</strain>
    </source>
</reference>
<evidence type="ECO:0000256" key="3">
    <source>
        <dbReference type="ARBA" id="ARBA00023082"/>
    </source>
</evidence>
<organism evidence="7 8">
    <name type="scientific">Sporosarcina luteola</name>
    <dbReference type="NCBI Taxonomy" id="582850"/>
    <lineage>
        <taxon>Bacteria</taxon>
        <taxon>Bacillati</taxon>
        <taxon>Bacillota</taxon>
        <taxon>Bacilli</taxon>
        <taxon>Bacillales</taxon>
        <taxon>Caryophanaceae</taxon>
        <taxon>Sporosarcina</taxon>
    </lineage>
</organism>
<gene>
    <name evidence="7" type="ORF">SLU01_15780</name>
</gene>
<evidence type="ECO:0000256" key="1">
    <source>
        <dbReference type="ARBA" id="ARBA00010641"/>
    </source>
</evidence>
<dbReference type="RefSeq" id="WP_147057173.1">
    <property type="nucleotide sequence ID" value="NZ_BJYL01000020.1"/>
</dbReference>
<keyword evidence="7" id="KW-0240">DNA-directed RNA polymerase</keyword>
<comment type="caution">
    <text evidence="7">The sequence shown here is derived from an EMBL/GenBank/DDBJ whole genome shotgun (WGS) entry which is preliminary data.</text>
</comment>
<dbReference type="GO" id="GO:0006352">
    <property type="term" value="P:DNA-templated transcription initiation"/>
    <property type="evidence" value="ECO:0007669"/>
    <property type="project" value="InterPro"/>
</dbReference>
<evidence type="ECO:0000313" key="8">
    <source>
        <dbReference type="Proteomes" id="UP000321901"/>
    </source>
</evidence>
<dbReference type="Gene3D" id="1.10.10.10">
    <property type="entry name" value="Winged helix-like DNA-binding domain superfamily/Winged helix DNA-binding domain"/>
    <property type="match status" value="1"/>
</dbReference>
<feature type="domain" description="RNA polymerase sigma factor 70 region 4 type 2" evidence="6">
    <location>
        <begin position="108"/>
        <end position="160"/>
    </location>
</feature>
<dbReference type="Gene3D" id="1.10.1740.10">
    <property type="match status" value="1"/>
</dbReference>
<dbReference type="AlphaFoldDB" id="A0A511Z745"/>
<dbReference type="GO" id="GO:0016987">
    <property type="term" value="F:sigma factor activity"/>
    <property type="evidence" value="ECO:0007669"/>
    <property type="project" value="UniProtKB-KW"/>
</dbReference>
<dbReference type="PANTHER" id="PTHR43133:SF51">
    <property type="entry name" value="RNA POLYMERASE SIGMA FACTOR"/>
    <property type="match status" value="1"/>
</dbReference>
<keyword evidence="4" id="KW-0804">Transcription</keyword>
<dbReference type="InterPro" id="IPR013325">
    <property type="entry name" value="RNA_pol_sigma_r2"/>
</dbReference>
<dbReference type="PANTHER" id="PTHR43133">
    <property type="entry name" value="RNA POLYMERASE ECF-TYPE SIGMA FACTO"/>
    <property type="match status" value="1"/>
</dbReference>
<keyword evidence="3" id="KW-0731">Sigma factor</keyword>
<accession>A0A511Z745</accession>
<protein>
    <submittedName>
        <fullName evidence="7">DNA-directed RNA polymerase sigma-70 factor</fullName>
    </submittedName>
</protein>
<dbReference type="Proteomes" id="UP000321901">
    <property type="component" value="Unassembled WGS sequence"/>
</dbReference>
<dbReference type="Pfam" id="PF04542">
    <property type="entry name" value="Sigma70_r2"/>
    <property type="match status" value="1"/>
</dbReference>
<dbReference type="GO" id="GO:0000428">
    <property type="term" value="C:DNA-directed RNA polymerase complex"/>
    <property type="evidence" value="ECO:0007669"/>
    <property type="project" value="UniProtKB-KW"/>
</dbReference>
<dbReference type="InterPro" id="IPR039425">
    <property type="entry name" value="RNA_pol_sigma-70-like"/>
</dbReference>
<keyword evidence="2" id="KW-0805">Transcription regulation</keyword>
<dbReference type="InterPro" id="IPR013324">
    <property type="entry name" value="RNA_pol_sigma_r3/r4-like"/>
</dbReference>
<dbReference type="SUPFAM" id="SSF88946">
    <property type="entry name" value="Sigma2 domain of RNA polymerase sigma factors"/>
    <property type="match status" value="1"/>
</dbReference>
<feature type="domain" description="RNA polymerase sigma-70 region 2" evidence="5">
    <location>
        <begin position="21"/>
        <end position="88"/>
    </location>
</feature>